<dbReference type="Proteomes" id="UP001558632">
    <property type="component" value="Unassembled WGS sequence"/>
</dbReference>
<gene>
    <name evidence="2" type="ORF">TSPI_04822</name>
</gene>
<evidence type="ECO:0000313" key="2">
    <source>
        <dbReference type="EMBL" id="KAL1231930.1"/>
    </source>
</evidence>
<comment type="caution">
    <text evidence="2">The sequence shown here is derived from an EMBL/GenBank/DDBJ whole genome shotgun (WGS) entry which is preliminary data.</text>
</comment>
<feature type="transmembrane region" description="Helical" evidence="1">
    <location>
        <begin position="44"/>
        <end position="72"/>
    </location>
</feature>
<accession>A0ABR3K7S0</accession>
<keyword evidence="1" id="KW-0812">Transmembrane</keyword>
<name>A0ABR3K7S0_TRISP</name>
<organism evidence="2 3">
    <name type="scientific">Trichinella spiralis</name>
    <name type="common">Trichina worm</name>
    <dbReference type="NCBI Taxonomy" id="6334"/>
    <lineage>
        <taxon>Eukaryota</taxon>
        <taxon>Metazoa</taxon>
        <taxon>Ecdysozoa</taxon>
        <taxon>Nematoda</taxon>
        <taxon>Enoplea</taxon>
        <taxon>Dorylaimia</taxon>
        <taxon>Trichinellida</taxon>
        <taxon>Trichinellidae</taxon>
        <taxon>Trichinella</taxon>
    </lineage>
</organism>
<evidence type="ECO:0000256" key="1">
    <source>
        <dbReference type="SAM" id="Phobius"/>
    </source>
</evidence>
<keyword evidence="1" id="KW-1133">Transmembrane helix</keyword>
<keyword evidence="3" id="KW-1185">Reference proteome</keyword>
<reference evidence="2 3" key="1">
    <citation type="submission" date="2024-07" db="EMBL/GenBank/DDBJ databases">
        <title>Enhanced genomic and transcriptomic resources for Trichinella pseudospiralis and T. spiralis underpin the discovery of pronounced molecular differences between stages and species.</title>
        <authorList>
            <person name="Pasi K.K."/>
            <person name="La Rosa G."/>
            <person name="Gomez-Morales M.A."/>
            <person name="Tosini F."/>
            <person name="Sumanam S."/>
            <person name="Young N.D."/>
            <person name="Chang B.C."/>
            <person name="Robin G.B."/>
        </authorList>
    </citation>
    <scope>NUCLEOTIDE SEQUENCE [LARGE SCALE GENOMIC DNA]</scope>
    <source>
        <strain evidence="2">ISS534</strain>
    </source>
</reference>
<proteinExistence type="predicted"/>
<sequence>MAANSMLNLVVHLSLPRVTSVVKTLSHLFPYARTRQNFLTILCVQALGVCRLFPIIVSILTILSYLSVFVSFSKWRKTVHLQTFPKPATVCLLHVNAAEKLPTQPASMLFISYRPG</sequence>
<evidence type="ECO:0000313" key="3">
    <source>
        <dbReference type="Proteomes" id="UP001558632"/>
    </source>
</evidence>
<dbReference type="EMBL" id="JBEUSY010000452">
    <property type="protein sequence ID" value="KAL1231930.1"/>
    <property type="molecule type" value="Genomic_DNA"/>
</dbReference>
<keyword evidence="1" id="KW-0472">Membrane</keyword>
<protein>
    <submittedName>
        <fullName evidence="2">Small ribosomal subunit protein</fullName>
    </submittedName>
</protein>